<evidence type="ECO:0000313" key="1">
    <source>
        <dbReference type="EMBL" id="KAJ8681732.1"/>
    </source>
</evidence>
<protein>
    <submittedName>
        <fullName evidence="1">Uncharacterized protein</fullName>
    </submittedName>
</protein>
<dbReference type="EMBL" id="CM056741">
    <property type="protein sequence ID" value="KAJ8681732.1"/>
    <property type="molecule type" value="Genomic_DNA"/>
</dbReference>
<sequence>MTQETTTKDRRDECSSSTRKPLWLDLARESERQTARTGPSPANTQRDQTAAVVVVGPHRCAAAPPSNRSQMLESTPCMVPRYRYRRGIFGIRPARRNCLVPSDNTANPRYVAPPVIY</sequence>
<comment type="caution">
    <text evidence="1">The sequence shown here is derived from an EMBL/GenBank/DDBJ whole genome shotgun (WGS) entry which is preliminary data.</text>
</comment>
<proteinExistence type="predicted"/>
<evidence type="ECO:0000313" key="2">
    <source>
        <dbReference type="Proteomes" id="UP001239111"/>
    </source>
</evidence>
<keyword evidence="2" id="KW-1185">Reference proteome</keyword>
<name>A0ACC2PH34_9HYME</name>
<gene>
    <name evidence="1" type="ORF">QAD02_017524</name>
</gene>
<accession>A0ACC2PH34</accession>
<organism evidence="1 2">
    <name type="scientific">Eretmocerus hayati</name>
    <dbReference type="NCBI Taxonomy" id="131215"/>
    <lineage>
        <taxon>Eukaryota</taxon>
        <taxon>Metazoa</taxon>
        <taxon>Ecdysozoa</taxon>
        <taxon>Arthropoda</taxon>
        <taxon>Hexapoda</taxon>
        <taxon>Insecta</taxon>
        <taxon>Pterygota</taxon>
        <taxon>Neoptera</taxon>
        <taxon>Endopterygota</taxon>
        <taxon>Hymenoptera</taxon>
        <taxon>Apocrita</taxon>
        <taxon>Proctotrupomorpha</taxon>
        <taxon>Chalcidoidea</taxon>
        <taxon>Aphelinidae</taxon>
        <taxon>Aphelininae</taxon>
        <taxon>Eretmocerus</taxon>
    </lineage>
</organism>
<reference evidence="1" key="1">
    <citation type="submission" date="2023-04" db="EMBL/GenBank/DDBJ databases">
        <title>A chromosome-level genome assembly of the parasitoid wasp Eretmocerus hayati.</title>
        <authorList>
            <person name="Zhong Y."/>
            <person name="Liu S."/>
            <person name="Liu Y."/>
        </authorList>
    </citation>
    <scope>NUCLEOTIDE SEQUENCE</scope>
    <source>
        <strain evidence="1">ZJU_SS_LIU_2023</strain>
    </source>
</reference>
<dbReference type="Proteomes" id="UP001239111">
    <property type="component" value="Chromosome 1"/>
</dbReference>